<gene>
    <name evidence="2" type="ORF">C4541_06155</name>
</gene>
<protein>
    <submittedName>
        <fullName evidence="2">2-hydroxyacyl-CoA dehydratase</fullName>
    </submittedName>
</protein>
<evidence type="ECO:0000313" key="3">
    <source>
        <dbReference type="Proteomes" id="UP000266426"/>
    </source>
</evidence>
<organism evidence="2 3">
    <name type="scientific">Candidatus Auribacter fodinae</name>
    <dbReference type="NCBI Taxonomy" id="2093366"/>
    <lineage>
        <taxon>Bacteria</taxon>
        <taxon>Pseudomonadati</taxon>
        <taxon>Candidatus Auribacterota</taxon>
        <taxon>Candidatus Auribacteria</taxon>
        <taxon>Candidatus Auribacterales</taxon>
        <taxon>Candidatus Auribacteraceae</taxon>
        <taxon>Candidatus Auribacter</taxon>
    </lineage>
</organism>
<dbReference type="EMBL" id="QZJZ01000050">
    <property type="protein sequence ID" value="RJP59370.1"/>
    <property type="molecule type" value="Genomic_DNA"/>
</dbReference>
<dbReference type="Proteomes" id="UP000266426">
    <property type="component" value="Unassembled WGS sequence"/>
</dbReference>
<evidence type="ECO:0000313" key="2">
    <source>
        <dbReference type="EMBL" id="RJP59370.1"/>
    </source>
</evidence>
<dbReference type="Gene3D" id="3.40.50.11890">
    <property type="match status" value="1"/>
</dbReference>
<dbReference type="PANTHER" id="PTHR30548">
    <property type="entry name" value="2-HYDROXYGLUTARYL-COA DEHYDRATASE, D-COMPONENT-RELATED"/>
    <property type="match status" value="1"/>
</dbReference>
<evidence type="ECO:0000256" key="1">
    <source>
        <dbReference type="ARBA" id="ARBA00005806"/>
    </source>
</evidence>
<sequence length="415" mass="47317">MDNQFNDIYRVTADSVTNPGNLKKQRFIEEQQKQLQSAIAHRPSGIAYFENMMYSGQPATGSPRVGYFCNMIPQELIAAFGAQAVRIDCGNSAAATVGEEVLSGDICPLAKASFGKFLVSESPAASCDVLIMPTSCDAKRKMGEVLNDIKPTFMFNLPPEQNHERFMSQTVDQMIRLSEFLHKHLGVRLSRRRLRDVIRQYQRRTLMIRSIQDERIREPRSLSIRDFFLIIQSSLFSMVDLDEWISHAEAVLEEMKLFSADRKNLRPRIVLTGAPMIWPNYKVLNLLEECGADVVADTLCSGAQSCVDPVVIDETGKKALIRALTNKYVYASICPCFISQTTRMNRIIDLVDQSRANGVVNHSLRLCQLFDIENYRIERTLKNKQVPFINIRTDYSLEDTEQLRVRIEAFLETLW</sequence>
<comment type="similarity">
    <text evidence="1">Belongs to the FldB/FldC dehydratase alpha/beta subunit family.</text>
</comment>
<proteinExistence type="inferred from homology"/>
<dbReference type="PANTHER" id="PTHR30548:SF1">
    <property type="entry name" value="DEHYDRATASE SUBUNIT MJ0007-RELATED"/>
    <property type="match status" value="1"/>
</dbReference>
<dbReference type="Pfam" id="PF06050">
    <property type="entry name" value="HGD-D"/>
    <property type="match status" value="1"/>
</dbReference>
<dbReference type="InterPro" id="IPR010327">
    <property type="entry name" value="FldB/FldC_alpha/beta"/>
</dbReference>
<name>A0A3A4QZQ0_9BACT</name>
<comment type="caution">
    <text evidence="2">The sequence shown here is derived from an EMBL/GenBank/DDBJ whole genome shotgun (WGS) entry which is preliminary data.</text>
</comment>
<reference evidence="2 3" key="1">
    <citation type="journal article" date="2017" name="ISME J.">
        <title>Energy and carbon metabolisms in a deep terrestrial subsurface fluid microbial community.</title>
        <authorList>
            <person name="Momper L."/>
            <person name="Jungbluth S.P."/>
            <person name="Lee M.D."/>
            <person name="Amend J.P."/>
        </authorList>
    </citation>
    <scope>NUCLEOTIDE SEQUENCE [LARGE SCALE GENOMIC DNA]</scope>
    <source>
        <strain evidence="2">SURF_26</strain>
    </source>
</reference>
<dbReference type="AlphaFoldDB" id="A0A3A4QZQ0"/>
<dbReference type="Gene3D" id="3.40.50.11900">
    <property type="match status" value="1"/>
</dbReference>
<accession>A0A3A4QZQ0</accession>